<reference evidence="4 5" key="1">
    <citation type="submission" date="2015-05" db="EMBL/GenBank/DDBJ databases">
        <authorList>
            <person name="Wang D.B."/>
            <person name="Wang M."/>
        </authorList>
    </citation>
    <scope>NUCLEOTIDE SEQUENCE [LARGE SCALE GENOMIC DNA]</scope>
    <source>
        <strain evidence="4">VL1</strain>
    </source>
</reference>
<evidence type="ECO:0000313" key="5">
    <source>
        <dbReference type="Proteomes" id="UP000044602"/>
    </source>
</evidence>
<feature type="region of interest" description="Disordered" evidence="2">
    <location>
        <begin position="1"/>
        <end position="43"/>
    </location>
</feature>
<gene>
    <name evidence="4" type="ORF">BN1708_011229</name>
</gene>
<dbReference type="SUPFAM" id="SSF53383">
    <property type="entry name" value="PLP-dependent transferases"/>
    <property type="match status" value="1"/>
</dbReference>
<feature type="domain" description="Aminotransferase class V" evidence="3">
    <location>
        <begin position="100"/>
        <end position="290"/>
    </location>
</feature>
<evidence type="ECO:0000256" key="1">
    <source>
        <dbReference type="ARBA" id="ARBA00022898"/>
    </source>
</evidence>
<dbReference type="EMBL" id="CVQH01005780">
    <property type="protein sequence ID" value="CRK14705.1"/>
    <property type="molecule type" value="Genomic_DNA"/>
</dbReference>
<dbReference type="Pfam" id="PF00266">
    <property type="entry name" value="Aminotran_5"/>
    <property type="match status" value="1"/>
</dbReference>
<protein>
    <recommendedName>
        <fullName evidence="3">Aminotransferase class V domain-containing protein</fullName>
    </recommendedName>
</protein>
<dbReference type="InterPro" id="IPR000192">
    <property type="entry name" value="Aminotrans_V_dom"/>
</dbReference>
<dbReference type="Proteomes" id="UP000044602">
    <property type="component" value="Unassembled WGS sequence"/>
</dbReference>
<dbReference type="AlphaFoldDB" id="A0A0G4KZ52"/>
<keyword evidence="5" id="KW-1185">Reference proteome</keyword>
<dbReference type="InterPro" id="IPR015421">
    <property type="entry name" value="PyrdxlP-dep_Trfase_major"/>
</dbReference>
<evidence type="ECO:0000313" key="4">
    <source>
        <dbReference type="EMBL" id="CRK14705.1"/>
    </source>
</evidence>
<evidence type="ECO:0000259" key="3">
    <source>
        <dbReference type="Pfam" id="PF00266"/>
    </source>
</evidence>
<dbReference type="PANTHER" id="PTHR43092:SF2">
    <property type="entry name" value="HERCYNYLCYSTEINE SULFOXIDE LYASE"/>
    <property type="match status" value="1"/>
</dbReference>
<sequence length="477" mass="52424">MNVTPKMVFNESSTATSAHLGSQSQGEGVPTSSLSKMTLDGPREFGKGLRDEFCFDPEWRNMNNGSFGSTPRVIKEKQFALQLRAEAVPDLYTRYEYPVHLDEARAALAAHLNAPVETIVLVANATTAVNVVLHNLVWDPSGRDEIISFSTVYGGCGKTIDYITDTKPLVAQRVIELRYPADTDAAIVQRFRATVAAARAAGRTPRLALFDTVSSLPGVRFPYEAVTRACRDLGVLSLVDGAQGVGMMPLDLAALDADFVLSNCHKWLHVPRGCAFLYVPLRNQHLLPSTLPTSHGYVSPRPSARMNPLPPREAGKSAFEDNFQFVGTVDNTSFLMIKDALEWRDRVLGGEERIVAYLWQLAKEGGRRAAEILGTDIIENDAGTLTNCGLVNVWLPVRTADGEGDGAVVSAAETAQALAWAQKWLVEEKKTFIPISVHTGRWYARLSAQVYLDMEDFEWAAHRLKEVSEEISKGAFK</sequence>
<dbReference type="InterPro" id="IPR015424">
    <property type="entry name" value="PyrdxlP-dep_Trfase"/>
</dbReference>
<dbReference type="STRING" id="100787.A0A0G4KZ52"/>
<name>A0A0G4KZ52_VERLO</name>
<dbReference type="PANTHER" id="PTHR43092">
    <property type="entry name" value="L-CYSTEINE DESULFHYDRASE"/>
    <property type="match status" value="1"/>
</dbReference>
<feature type="compositionally biased region" description="Polar residues" evidence="2">
    <location>
        <begin position="10"/>
        <end position="36"/>
    </location>
</feature>
<accession>A0A0G4KZ52</accession>
<organism evidence="4 5">
    <name type="scientific">Verticillium longisporum</name>
    <name type="common">Verticillium dahliae var. longisporum</name>
    <dbReference type="NCBI Taxonomy" id="100787"/>
    <lineage>
        <taxon>Eukaryota</taxon>
        <taxon>Fungi</taxon>
        <taxon>Dikarya</taxon>
        <taxon>Ascomycota</taxon>
        <taxon>Pezizomycotina</taxon>
        <taxon>Sordariomycetes</taxon>
        <taxon>Hypocreomycetidae</taxon>
        <taxon>Glomerellales</taxon>
        <taxon>Plectosphaerellaceae</taxon>
        <taxon>Verticillium</taxon>
    </lineage>
</organism>
<evidence type="ECO:0000256" key="2">
    <source>
        <dbReference type="SAM" id="MobiDB-lite"/>
    </source>
</evidence>
<keyword evidence="1" id="KW-0663">Pyridoxal phosphate</keyword>
<dbReference type="Gene3D" id="3.40.640.10">
    <property type="entry name" value="Type I PLP-dependent aspartate aminotransferase-like (Major domain)"/>
    <property type="match status" value="1"/>
</dbReference>
<proteinExistence type="predicted"/>